<evidence type="ECO:0000313" key="2">
    <source>
        <dbReference type="EMBL" id="ACN25295.1"/>
    </source>
</evidence>
<dbReference type="EMBL" id="BT060598">
    <property type="protein sequence ID" value="ACN25295.1"/>
    <property type="molecule type" value="mRNA"/>
</dbReference>
<feature type="compositionally biased region" description="Basic residues" evidence="1">
    <location>
        <begin position="47"/>
        <end position="62"/>
    </location>
</feature>
<feature type="region of interest" description="Disordered" evidence="1">
    <location>
        <begin position="1"/>
        <end position="89"/>
    </location>
</feature>
<sequence>MVPRLPRRGTGAERDVTSSLGPTLTDSHGSRAPAGLRRDAGGVHPVGHPRRAAAPRGRRRAHDVHLPGRAGLRHPAPAAGGVPGLRDGLPRGQRLLLPLLLGPRRGRGDRGGRHAARGAAGAGAPLRLAQRAPGGQAARVQGTLHHRPGCWRRRGHPLRHALRMVLRRQERRQQQRTGEAVPELPVPQGPPFTLVVLLYFASSASANHQRPSEH</sequence>
<evidence type="ECO:0000256" key="1">
    <source>
        <dbReference type="SAM" id="MobiDB-lite"/>
    </source>
</evidence>
<reference evidence="2" key="1">
    <citation type="journal article" date="2009" name="PLoS Genet.">
        <title>Sequencing, mapping, and analysis of 27,455 maize full-length cDNAs.</title>
        <authorList>
            <person name="Soderlund C."/>
            <person name="Descour A."/>
            <person name="Kudrna D."/>
            <person name="Bomhoff M."/>
            <person name="Boyd L."/>
            <person name="Currie J."/>
            <person name="Angelova A."/>
            <person name="Collura K."/>
            <person name="Wissotski M."/>
            <person name="Ashley E."/>
            <person name="Morrow D."/>
            <person name="Fernandes J."/>
            <person name="Walbot V."/>
            <person name="Yu Y."/>
        </authorList>
    </citation>
    <scope>NUCLEOTIDE SEQUENCE</scope>
    <source>
        <strain evidence="2">B73</strain>
    </source>
</reference>
<feature type="region of interest" description="Disordered" evidence="1">
    <location>
        <begin position="102"/>
        <end position="121"/>
    </location>
</feature>
<accession>C0HE42</accession>
<name>C0HE42_MAIZE</name>
<organism evidence="2">
    <name type="scientific">Zea mays</name>
    <name type="common">Maize</name>
    <dbReference type="NCBI Taxonomy" id="4577"/>
    <lineage>
        <taxon>Eukaryota</taxon>
        <taxon>Viridiplantae</taxon>
        <taxon>Streptophyta</taxon>
        <taxon>Embryophyta</taxon>
        <taxon>Tracheophyta</taxon>
        <taxon>Spermatophyta</taxon>
        <taxon>Magnoliopsida</taxon>
        <taxon>Liliopsida</taxon>
        <taxon>Poales</taxon>
        <taxon>Poaceae</taxon>
        <taxon>PACMAD clade</taxon>
        <taxon>Panicoideae</taxon>
        <taxon>Andropogonodae</taxon>
        <taxon>Andropogoneae</taxon>
        <taxon>Tripsacinae</taxon>
        <taxon>Zea</taxon>
    </lineage>
</organism>
<dbReference type="AlphaFoldDB" id="C0HE42"/>
<feature type="compositionally biased region" description="Polar residues" evidence="1">
    <location>
        <begin position="17"/>
        <end position="27"/>
    </location>
</feature>
<proteinExistence type="evidence at transcript level"/>
<protein>
    <submittedName>
        <fullName evidence="2">Uncharacterized protein</fullName>
    </submittedName>
</protein>